<dbReference type="PANTHER" id="PTHR19924:SF26">
    <property type="entry name" value="U3 SMALL NUCLEOLAR RNA-ASSOCIATED PROTEIN 15 HOMOLOG"/>
    <property type="match status" value="1"/>
</dbReference>
<gene>
    <name evidence="10" type="ORF">DGUA_6G011449</name>
</gene>
<dbReference type="InterPro" id="IPR001680">
    <property type="entry name" value="WD40_rpt"/>
</dbReference>
<dbReference type="GO" id="GO:0045943">
    <property type="term" value="P:positive regulation of transcription by RNA polymerase I"/>
    <property type="evidence" value="ECO:0007669"/>
    <property type="project" value="TreeGrafter"/>
</dbReference>
<evidence type="ECO:0000256" key="4">
    <source>
        <dbReference type="ARBA" id="ARBA00022574"/>
    </source>
</evidence>
<accession>A0A3B0JDL9</accession>
<evidence type="ECO:0000256" key="8">
    <source>
        <dbReference type="PROSITE-ProRule" id="PRU00221"/>
    </source>
</evidence>
<feature type="repeat" description="WD" evidence="8">
    <location>
        <begin position="162"/>
        <end position="204"/>
    </location>
</feature>
<dbReference type="FunFam" id="2.130.10.10:FF:001897">
    <property type="entry name" value="EG:25E8.3 protein"/>
    <property type="match status" value="1"/>
</dbReference>
<dbReference type="GO" id="GO:0006364">
    <property type="term" value="P:rRNA processing"/>
    <property type="evidence" value="ECO:0007669"/>
    <property type="project" value="UniProtKB-KW"/>
</dbReference>
<keyword evidence="6" id="KW-0539">Nucleus</keyword>
<keyword evidence="5" id="KW-0677">Repeat</keyword>
<evidence type="ECO:0000256" key="5">
    <source>
        <dbReference type="ARBA" id="ARBA00022737"/>
    </source>
</evidence>
<keyword evidence="3" id="KW-0698">rRNA processing</keyword>
<name>A0A3B0JDL9_DROGU</name>
<dbReference type="InterPro" id="IPR015943">
    <property type="entry name" value="WD40/YVTN_repeat-like_dom_sf"/>
</dbReference>
<dbReference type="CDD" id="cd00200">
    <property type="entry name" value="WD40"/>
    <property type="match status" value="1"/>
</dbReference>
<dbReference type="AlphaFoldDB" id="A0A3B0JDL9"/>
<dbReference type="Pfam" id="PF09384">
    <property type="entry name" value="UTP15_C"/>
    <property type="match status" value="1"/>
</dbReference>
<dbReference type="InterPro" id="IPR036322">
    <property type="entry name" value="WD40_repeat_dom_sf"/>
</dbReference>
<dbReference type="PROSITE" id="PS50294">
    <property type="entry name" value="WD_REPEATS_REGION"/>
    <property type="match status" value="2"/>
</dbReference>
<dbReference type="InterPro" id="IPR018983">
    <property type="entry name" value="U3_snoRNA-assocProt_15_C"/>
</dbReference>
<organism evidence="10 11">
    <name type="scientific">Drosophila guanche</name>
    <name type="common">Fruit fly</name>
    <dbReference type="NCBI Taxonomy" id="7266"/>
    <lineage>
        <taxon>Eukaryota</taxon>
        <taxon>Metazoa</taxon>
        <taxon>Ecdysozoa</taxon>
        <taxon>Arthropoda</taxon>
        <taxon>Hexapoda</taxon>
        <taxon>Insecta</taxon>
        <taxon>Pterygota</taxon>
        <taxon>Neoptera</taxon>
        <taxon>Endopterygota</taxon>
        <taxon>Diptera</taxon>
        <taxon>Brachycera</taxon>
        <taxon>Muscomorpha</taxon>
        <taxon>Ephydroidea</taxon>
        <taxon>Drosophilidae</taxon>
        <taxon>Drosophila</taxon>
        <taxon>Sophophora</taxon>
    </lineage>
</organism>
<evidence type="ECO:0000313" key="10">
    <source>
        <dbReference type="EMBL" id="SPP78733.1"/>
    </source>
</evidence>
<dbReference type="OMA" id="ATYQVVH"/>
<evidence type="ECO:0000313" key="11">
    <source>
        <dbReference type="Proteomes" id="UP000268350"/>
    </source>
</evidence>
<dbReference type="PANTHER" id="PTHR19924">
    <property type="entry name" value="UTP15 U3 SMALL NUCLEOLAR RNA-ASSOCIATED PROTEIN 15 FAMILY MEMBER"/>
    <property type="match status" value="1"/>
</dbReference>
<keyword evidence="11" id="KW-1185">Reference proteome</keyword>
<dbReference type="Gene3D" id="2.130.10.10">
    <property type="entry name" value="YVTN repeat-like/Quinoprotein amine dehydrogenase"/>
    <property type="match status" value="2"/>
</dbReference>
<dbReference type="STRING" id="7266.A0A3B0JDL9"/>
<evidence type="ECO:0000256" key="1">
    <source>
        <dbReference type="ARBA" id="ARBA00004604"/>
    </source>
</evidence>
<evidence type="ECO:0000256" key="3">
    <source>
        <dbReference type="ARBA" id="ARBA00022552"/>
    </source>
</evidence>
<evidence type="ECO:0000256" key="7">
    <source>
        <dbReference type="ARBA" id="ARBA00045437"/>
    </source>
</evidence>
<dbReference type="Pfam" id="PF00400">
    <property type="entry name" value="WD40"/>
    <property type="match status" value="4"/>
</dbReference>
<dbReference type="SMART" id="SM00320">
    <property type="entry name" value="WD40"/>
    <property type="match status" value="7"/>
</dbReference>
<evidence type="ECO:0000256" key="6">
    <source>
        <dbReference type="ARBA" id="ARBA00023242"/>
    </source>
</evidence>
<sequence>MDSRFYALNTRRFQQRAQVETPDTIYWERLEKPEFMKECNTIDYLDFSPTEPDNFVVTCSVRVQIYNLVTKLVVKNLSRFQKTAYGATFRQDGRLLAAGDEEGHVKLFDTTSRNILRIFKGHKAPVHRTLFTNDKLQLTSFCDDKSVRLWDVSKEKVVQTYNDAHTDYIRAGAMNPVAGNMFVSGGYDGKINLFDTRAENAIQRTLDHGSPVESLLFMPNGSIFISAGGNQVRVWDLISGCRLLTMMAQHHKTVTCLRLGTDGRRLFSGGLDRHVKIYDTTTYKTVHTLTYPNAVVSLAVAGADQAVVAGMVDGLISIRRMIVENKPSNLNQIRVNHASKEKKKKLVKKLLKPNTSQVVDHTIKDRSKATKLQSFDVHLRKFNFKRALDAVLLPRQAEKHPENTVAVITELLQRRALDKALSERPEAFLIQFIDFLCTHLPEVRFMRPLLNAANTILNVFDASSTSYGAKVLEALQRLSDTVQAEIALTFEMLQLKGAMDTIIGVSLSDSDKPKARTVATKGARMQPSKRAEKYVIYVD</sequence>
<dbReference type="EMBL" id="OUUW01000003">
    <property type="protein sequence ID" value="SPP78733.1"/>
    <property type="molecule type" value="Genomic_DNA"/>
</dbReference>
<proteinExistence type="predicted"/>
<feature type="repeat" description="WD" evidence="8">
    <location>
        <begin position="119"/>
        <end position="160"/>
    </location>
</feature>
<dbReference type="PROSITE" id="PS50082">
    <property type="entry name" value="WD_REPEATS_2"/>
    <property type="match status" value="3"/>
</dbReference>
<protein>
    <recommendedName>
        <fullName evidence="2">U3 small nucleolar RNA-associated protein 15 homolog</fullName>
    </recommendedName>
</protein>
<evidence type="ECO:0000256" key="2">
    <source>
        <dbReference type="ARBA" id="ARBA00018260"/>
    </source>
</evidence>
<dbReference type="SUPFAM" id="SSF50978">
    <property type="entry name" value="WD40 repeat-like"/>
    <property type="match status" value="1"/>
</dbReference>
<dbReference type="Proteomes" id="UP000268350">
    <property type="component" value="Unassembled WGS sequence"/>
</dbReference>
<feature type="repeat" description="WD" evidence="8">
    <location>
        <begin position="247"/>
        <end position="288"/>
    </location>
</feature>
<evidence type="ECO:0000259" key="9">
    <source>
        <dbReference type="Pfam" id="PF09384"/>
    </source>
</evidence>
<reference evidence="11" key="1">
    <citation type="submission" date="2018-01" db="EMBL/GenBank/DDBJ databases">
        <authorList>
            <person name="Alioto T."/>
            <person name="Alioto T."/>
        </authorList>
    </citation>
    <scope>NUCLEOTIDE SEQUENCE [LARGE SCALE GENOMIC DNA]</scope>
</reference>
<feature type="domain" description="U3 small nucleolar RNA-associated protein 15 C-terminal" evidence="9">
    <location>
        <begin position="355"/>
        <end position="502"/>
    </location>
</feature>
<comment type="subcellular location">
    <subcellularLocation>
        <location evidence="1">Nucleus</location>
        <location evidence="1">Nucleolus</location>
    </subcellularLocation>
</comment>
<dbReference type="OrthoDB" id="431715at2759"/>
<dbReference type="GO" id="GO:0005730">
    <property type="term" value="C:nucleolus"/>
    <property type="evidence" value="ECO:0007669"/>
    <property type="project" value="UniProtKB-SubCell"/>
</dbReference>
<keyword evidence="4 8" id="KW-0853">WD repeat</keyword>
<comment type="function">
    <text evidence="7">Ribosome biogenesis factor. Involved in nucleolar processing of pre-18S ribosomal RNA. Required for optimal pre-ribosomal RNA transcription by RNA polymerase I. Part of the small subunit (SSU) processome, first precursor of the small eukaryotic ribosomal subunit. During the assembly of the SSU processome in the nucleolus, many ribosome biogenesis factors, an RNA chaperone and ribosomal proteins associate with the nascent pre-rRNA and work in concert to generate RNA folding, modifications, rearrangements and cleavage as well as targeted degradation of pre-ribosomal RNA by the RNA exosome.</text>
</comment>